<name>A0A3D8IMQ6_9HELI</name>
<organism evidence="11 12">
    <name type="scientific">Helicobacter equorum</name>
    <dbReference type="NCBI Taxonomy" id="361872"/>
    <lineage>
        <taxon>Bacteria</taxon>
        <taxon>Pseudomonadati</taxon>
        <taxon>Campylobacterota</taxon>
        <taxon>Epsilonproteobacteria</taxon>
        <taxon>Campylobacterales</taxon>
        <taxon>Helicobacteraceae</taxon>
        <taxon>Helicobacter</taxon>
    </lineage>
</organism>
<dbReference type="Pfam" id="PF00697">
    <property type="entry name" value="PRAI"/>
    <property type="match status" value="1"/>
</dbReference>
<dbReference type="InterPro" id="IPR013785">
    <property type="entry name" value="Aldolase_TIM"/>
</dbReference>
<reference evidence="11 12" key="1">
    <citation type="submission" date="2018-04" db="EMBL/GenBank/DDBJ databases">
        <title>Novel Campyloabacter and Helicobacter Species and Strains.</title>
        <authorList>
            <person name="Mannion A.J."/>
            <person name="Shen Z."/>
            <person name="Fox J.G."/>
        </authorList>
    </citation>
    <scope>NUCLEOTIDE SEQUENCE [LARGE SCALE GENOMIC DNA]</scope>
    <source>
        <strain evidence="11 12">MIT 12-6600</strain>
    </source>
</reference>
<dbReference type="EMBL" id="NXLT01000007">
    <property type="protein sequence ID" value="RDU66280.1"/>
    <property type="molecule type" value="Genomic_DNA"/>
</dbReference>
<keyword evidence="6 9" id="KW-0822">Tryptophan biosynthesis</keyword>
<feature type="domain" description="N-(5'phosphoribosyl) anthranilate isomerase (PRAI)" evidence="10">
    <location>
        <begin position="4"/>
        <end position="191"/>
    </location>
</feature>
<accession>A0A3D8IMQ6</accession>
<comment type="pathway">
    <text evidence="2 9">Amino-acid biosynthesis; L-tryptophan biosynthesis; L-tryptophan from chorismate: step 3/5.</text>
</comment>
<dbReference type="CDD" id="cd00405">
    <property type="entry name" value="PRAI"/>
    <property type="match status" value="1"/>
</dbReference>
<dbReference type="GO" id="GO:0000162">
    <property type="term" value="P:L-tryptophan biosynthetic process"/>
    <property type="evidence" value="ECO:0007669"/>
    <property type="project" value="UniProtKB-UniRule"/>
</dbReference>
<evidence type="ECO:0000256" key="3">
    <source>
        <dbReference type="ARBA" id="ARBA00012572"/>
    </source>
</evidence>
<dbReference type="EC" id="5.3.1.24" evidence="3 9"/>
<dbReference type="Proteomes" id="UP000256514">
    <property type="component" value="Unassembled WGS sequence"/>
</dbReference>
<comment type="similarity">
    <text evidence="9">Belongs to the TrpF family.</text>
</comment>
<dbReference type="InterPro" id="IPR011060">
    <property type="entry name" value="RibuloseP-bd_barrel"/>
</dbReference>
<comment type="caution">
    <text evidence="11">The sequence shown here is derived from an EMBL/GenBank/DDBJ whole genome shotgun (WGS) entry which is preliminary data.</text>
</comment>
<dbReference type="SUPFAM" id="SSF51366">
    <property type="entry name" value="Ribulose-phoshate binding barrel"/>
    <property type="match status" value="1"/>
</dbReference>
<evidence type="ECO:0000256" key="1">
    <source>
        <dbReference type="ARBA" id="ARBA00001164"/>
    </source>
</evidence>
<evidence type="ECO:0000256" key="5">
    <source>
        <dbReference type="ARBA" id="ARBA00022605"/>
    </source>
</evidence>
<dbReference type="UniPathway" id="UPA00035">
    <property type="reaction ID" value="UER00042"/>
</dbReference>
<keyword evidence="8 9" id="KW-0413">Isomerase</keyword>
<comment type="catalytic activity">
    <reaction evidence="1 9">
        <text>N-(5-phospho-beta-D-ribosyl)anthranilate = 1-(2-carboxyphenylamino)-1-deoxy-D-ribulose 5-phosphate</text>
        <dbReference type="Rhea" id="RHEA:21540"/>
        <dbReference type="ChEBI" id="CHEBI:18277"/>
        <dbReference type="ChEBI" id="CHEBI:58613"/>
        <dbReference type="EC" id="5.3.1.24"/>
    </reaction>
</comment>
<evidence type="ECO:0000256" key="6">
    <source>
        <dbReference type="ARBA" id="ARBA00022822"/>
    </source>
</evidence>
<dbReference type="OrthoDB" id="9796196at2"/>
<proteinExistence type="inferred from homology"/>
<keyword evidence="12" id="KW-1185">Reference proteome</keyword>
<protein>
    <recommendedName>
        <fullName evidence="4 9">N-(5'-phosphoribosyl)anthranilate isomerase</fullName>
        <shortName evidence="9">PRAI</shortName>
        <ecNumber evidence="3 9">5.3.1.24</ecNumber>
    </recommendedName>
</protein>
<dbReference type="InterPro" id="IPR044643">
    <property type="entry name" value="TrpF_fam"/>
</dbReference>
<sequence>MKIKTCGLFRQEDITFANILQPDFIGFVFAPSKREIHISQAYEYKKHLVDSIQVVGVFVDSPKDRILEIIQAGLIDIIQLHGNESEEYIAELKALCNTPIIKAVRVQNIHDMHTTTLADYILYDSSSGGSGLCFDWRFLDEIHNTKPYFLAGGINANNLAQAISHKPYAIDVSSGIESQGIKDFEKMAHIIHTIRGNAHG</sequence>
<evidence type="ECO:0000256" key="7">
    <source>
        <dbReference type="ARBA" id="ARBA00023141"/>
    </source>
</evidence>
<dbReference type="RefSeq" id="WP_115571453.1">
    <property type="nucleotide sequence ID" value="NZ_NXLT01000007.1"/>
</dbReference>
<dbReference type="PANTHER" id="PTHR42894:SF1">
    <property type="entry name" value="N-(5'-PHOSPHORIBOSYL)ANTHRANILATE ISOMERASE"/>
    <property type="match status" value="1"/>
</dbReference>
<keyword evidence="7 9" id="KW-0057">Aromatic amino acid biosynthesis</keyword>
<gene>
    <name evidence="9" type="primary">trpF</name>
    <name evidence="11" type="ORF">CQA54_07295</name>
</gene>
<evidence type="ECO:0000259" key="10">
    <source>
        <dbReference type="Pfam" id="PF00697"/>
    </source>
</evidence>
<evidence type="ECO:0000256" key="8">
    <source>
        <dbReference type="ARBA" id="ARBA00023235"/>
    </source>
</evidence>
<dbReference type="InterPro" id="IPR001240">
    <property type="entry name" value="PRAI_dom"/>
</dbReference>
<evidence type="ECO:0000256" key="2">
    <source>
        <dbReference type="ARBA" id="ARBA00004664"/>
    </source>
</evidence>
<evidence type="ECO:0000256" key="9">
    <source>
        <dbReference type="HAMAP-Rule" id="MF_00135"/>
    </source>
</evidence>
<dbReference type="AlphaFoldDB" id="A0A3D8IMQ6"/>
<evidence type="ECO:0000313" key="12">
    <source>
        <dbReference type="Proteomes" id="UP000256514"/>
    </source>
</evidence>
<evidence type="ECO:0000256" key="4">
    <source>
        <dbReference type="ARBA" id="ARBA00022272"/>
    </source>
</evidence>
<dbReference type="HAMAP" id="MF_00135">
    <property type="entry name" value="PRAI"/>
    <property type="match status" value="1"/>
</dbReference>
<dbReference type="GO" id="GO:0004640">
    <property type="term" value="F:phosphoribosylanthranilate isomerase activity"/>
    <property type="evidence" value="ECO:0007669"/>
    <property type="project" value="UniProtKB-UniRule"/>
</dbReference>
<evidence type="ECO:0000313" key="11">
    <source>
        <dbReference type="EMBL" id="RDU66280.1"/>
    </source>
</evidence>
<keyword evidence="5 9" id="KW-0028">Amino-acid biosynthesis</keyword>
<dbReference type="Gene3D" id="3.20.20.70">
    <property type="entry name" value="Aldolase class I"/>
    <property type="match status" value="1"/>
</dbReference>
<dbReference type="PANTHER" id="PTHR42894">
    <property type="entry name" value="N-(5'-PHOSPHORIBOSYL)ANTHRANILATE ISOMERASE"/>
    <property type="match status" value="1"/>
</dbReference>